<protein>
    <submittedName>
        <fullName evidence="1">Uncharacterized protein</fullName>
    </submittedName>
</protein>
<keyword evidence="2" id="KW-1185">Reference proteome</keyword>
<reference evidence="1" key="1">
    <citation type="submission" date="2021-05" db="EMBL/GenBank/DDBJ databases">
        <authorList>
            <person name="Scholz U."/>
            <person name="Mascher M."/>
            <person name="Fiebig A."/>
        </authorList>
    </citation>
    <scope>NUCLEOTIDE SEQUENCE [LARGE SCALE GENOMIC DNA]</scope>
</reference>
<reference evidence="1" key="2">
    <citation type="submission" date="2025-09" db="UniProtKB">
        <authorList>
            <consortium name="EnsemblPlants"/>
        </authorList>
    </citation>
    <scope>IDENTIFICATION</scope>
</reference>
<name>A0ACD5W5Q0_AVESA</name>
<proteinExistence type="predicted"/>
<sequence length="270" mass="30453">MSKSRSVKAFFEAFMMGRDGKPSTSLNAGGRTFGTFGIMKNNMGGSWGWMKFLRRTTLEEKYLTDRHVTFVCAIMVMDDSPILLPPSDIRTHLGHMLDLAEGTDVSFIVGDETFPAHRAVLAARSPVFRAELFGSMAEATMPYITLHDITPATFKVMLRFIYTDELPAEFETEDPSTEMIQNLLAAADRYALDRLKIICAQKLWEKVSIDTVATILACAETYSCYELKNKCIDFFVLEENFKEAIFTDGYSLVLKFPSIVAELKKRVRGE</sequence>
<organism evidence="1 2">
    <name type="scientific">Avena sativa</name>
    <name type="common">Oat</name>
    <dbReference type="NCBI Taxonomy" id="4498"/>
    <lineage>
        <taxon>Eukaryota</taxon>
        <taxon>Viridiplantae</taxon>
        <taxon>Streptophyta</taxon>
        <taxon>Embryophyta</taxon>
        <taxon>Tracheophyta</taxon>
        <taxon>Spermatophyta</taxon>
        <taxon>Magnoliopsida</taxon>
        <taxon>Liliopsida</taxon>
        <taxon>Poales</taxon>
        <taxon>Poaceae</taxon>
        <taxon>BOP clade</taxon>
        <taxon>Pooideae</taxon>
        <taxon>Poodae</taxon>
        <taxon>Poeae</taxon>
        <taxon>Poeae Chloroplast Group 1 (Aveneae type)</taxon>
        <taxon>Aveninae</taxon>
        <taxon>Avena</taxon>
    </lineage>
</organism>
<accession>A0ACD5W5Q0</accession>
<evidence type="ECO:0000313" key="2">
    <source>
        <dbReference type="Proteomes" id="UP001732700"/>
    </source>
</evidence>
<dbReference type="Proteomes" id="UP001732700">
    <property type="component" value="Chromosome 3D"/>
</dbReference>
<dbReference type="EnsemblPlants" id="AVESA.00010b.r2.3DG0560970.1">
    <property type="protein sequence ID" value="AVESA.00010b.r2.3DG0560970.1.CDS.1"/>
    <property type="gene ID" value="AVESA.00010b.r2.3DG0560970"/>
</dbReference>
<evidence type="ECO:0000313" key="1">
    <source>
        <dbReference type="EnsemblPlants" id="AVESA.00010b.r2.3DG0560970.1.CDS.1"/>
    </source>
</evidence>